<evidence type="ECO:0008006" key="4">
    <source>
        <dbReference type="Google" id="ProtNLM"/>
    </source>
</evidence>
<evidence type="ECO:0000313" key="1">
    <source>
        <dbReference type="EMBL" id="KEQ15389.1"/>
    </source>
</evidence>
<organism evidence="2 3">
    <name type="scientific">Endozoicomonas montiporae</name>
    <dbReference type="NCBI Taxonomy" id="1027273"/>
    <lineage>
        <taxon>Bacteria</taxon>
        <taxon>Pseudomonadati</taxon>
        <taxon>Pseudomonadota</taxon>
        <taxon>Gammaproteobacteria</taxon>
        <taxon>Oceanospirillales</taxon>
        <taxon>Endozoicomonadaceae</taxon>
        <taxon>Endozoicomonas</taxon>
    </lineage>
</organism>
<name>A0A081NAJ4_9GAMM</name>
<dbReference type="Proteomes" id="UP000028006">
    <property type="component" value="Unassembled WGS sequence"/>
</dbReference>
<protein>
    <recommendedName>
        <fullName evidence="4">Transposase</fullName>
    </recommendedName>
</protein>
<evidence type="ECO:0000313" key="3">
    <source>
        <dbReference type="Proteomes" id="UP000028006"/>
    </source>
</evidence>
<dbReference type="eggNOG" id="COG3415">
    <property type="taxonomic scope" value="Bacteria"/>
</dbReference>
<gene>
    <name evidence="1" type="ORF">GZ77_01705</name>
    <name evidence="2" type="ORF">GZ77_02160</name>
</gene>
<dbReference type="EMBL" id="JOKG01000001">
    <property type="protein sequence ID" value="KEQ15467.1"/>
    <property type="molecule type" value="Genomic_DNA"/>
</dbReference>
<dbReference type="SUPFAM" id="SSF46689">
    <property type="entry name" value="Homeodomain-like"/>
    <property type="match status" value="1"/>
</dbReference>
<accession>A0A081NAJ4</accession>
<reference evidence="2 3" key="1">
    <citation type="submission" date="2014-06" db="EMBL/GenBank/DDBJ databases">
        <title>Whole Genome Sequences of Three Symbiotic Endozoicomonas Bacteria.</title>
        <authorList>
            <person name="Neave M.J."/>
            <person name="Apprill A."/>
            <person name="Voolstra C.R."/>
        </authorList>
    </citation>
    <scope>NUCLEOTIDE SEQUENCE [LARGE SCALE GENOMIC DNA]</scope>
    <source>
        <strain evidence="2 3">LMG 24815</strain>
    </source>
</reference>
<dbReference type="Pfam" id="PF13565">
    <property type="entry name" value="HTH_32"/>
    <property type="match status" value="1"/>
</dbReference>
<dbReference type="InterPro" id="IPR009057">
    <property type="entry name" value="Homeodomain-like_sf"/>
</dbReference>
<sequence>MQSKHTQKIHLSDQQRKDLELIIRKRKSGQSLVLRAKIILAGAEGKSLLGTAKKLKCTRETVTRWRKHWVERSDEQATLEKLKEAPRPGTPPKFTAEQICQIIALSCDKPEDHGYPFSHWSENSLAMAAVDTKIVPSISQRQVGRFLKSGRHSSR</sequence>
<evidence type="ECO:0000313" key="2">
    <source>
        <dbReference type="EMBL" id="KEQ15467.1"/>
    </source>
</evidence>
<keyword evidence="3" id="KW-1185">Reference proteome</keyword>
<proteinExistence type="predicted"/>
<dbReference type="RefSeq" id="WP_034872639.1">
    <property type="nucleotide sequence ID" value="NZ_JOKG01000001.1"/>
</dbReference>
<dbReference type="EMBL" id="JOKG01000001">
    <property type="protein sequence ID" value="KEQ15389.1"/>
    <property type="molecule type" value="Genomic_DNA"/>
</dbReference>
<dbReference type="AlphaFoldDB" id="A0A081NAJ4"/>
<comment type="caution">
    <text evidence="2">The sequence shown here is derived from an EMBL/GenBank/DDBJ whole genome shotgun (WGS) entry which is preliminary data.</text>
</comment>